<dbReference type="GO" id="GO:0046642">
    <property type="term" value="P:negative regulation of alpha-beta T cell proliferation"/>
    <property type="evidence" value="ECO:0007669"/>
    <property type="project" value="TreeGrafter"/>
</dbReference>
<keyword evidence="3" id="KW-0812">Transmembrane</keyword>
<dbReference type="GO" id="GO:0002720">
    <property type="term" value="P:positive regulation of cytokine production involved in immune response"/>
    <property type="evidence" value="ECO:0007669"/>
    <property type="project" value="TreeGrafter"/>
</dbReference>
<dbReference type="SMART" id="SM00208">
    <property type="entry name" value="TNFR"/>
    <property type="match status" value="4"/>
</dbReference>
<dbReference type="GO" id="GO:2000406">
    <property type="term" value="P:positive regulation of T cell migration"/>
    <property type="evidence" value="ECO:0007669"/>
    <property type="project" value="TreeGrafter"/>
</dbReference>
<dbReference type="CDD" id="cd13405">
    <property type="entry name" value="TNFRSF14_teleost"/>
    <property type="match status" value="1"/>
</dbReference>
<evidence type="ECO:0000313" key="7">
    <source>
        <dbReference type="RefSeq" id="XP_026121513.1"/>
    </source>
</evidence>
<protein>
    <submittedName>
        <fullName evidence="7">Tumor necrosis factor receptor superfamily member 14-like isoform X1</fullName>
    </submittedName>
</protein>
<evidence type="ECO:0000313" key="6">
    <source>
        <dbReference type="Proteomes" id="UP000515129"/>
    </source>
</evidence>
<feature type="disulfide bond" evidence="1">
    <location>
        <begin position="67"/>
        <end position="82"/>
    </location>
</feature>
<name>A0A6P6PKD5_CARAU</name>
<dbReference type="Pfam" id="PF00020">
    <property type="entry name" value="TNFR_c6"/>
    <property type="match status" value="2"/>
</dbReference>
<feature type="repeat" description="TNFR-Cys" evidence="1">
    <location>
        <begin position="66"/>
        <end position="108"/>
    </location>
</feature>
<dbReference type="CDD" id="cd00185">
    <property type="entry name" value="TNFRSF"/>
    <property type="match status" value="1"/>
</dbReference>
<feature type="signal peptide" evidence="4">
    <location>
        <begin position="1"/>
        <end position="27"/>
    </location>
</feature>
<dbReference type="FunFam" id="2.10.50.10:FF:000007">
    <property type="entry name" value="TNF receptor superfamily member 14"/>
    <property type="match status" value="1"/>
</dbReference>
<reference evidence="7" key="1">
    <citation type="submission" date="2025-08" db="UniProtKB">
        <authorList>
            <consortium name="RefSeq"/>
        </authorList>
    </citation>
    <scope>IDENTIFICATION</scope>
    <source>
        <strain evidence="7">Wakin</strain>
        <tissue evidence="7">Muscle</tissue>
    </source>
</reference>
<evidence type="ECO:0000256" key="3">
    <source>
        <dbReference type="SAM" id="Phobius"/>
    </source>
</evidence>
<feature type="region of interest" description="Disordered" evidence="2">
    <location>
        <begin position="235"/>
        <end position="267"/>
    </location>
</feature>
<keyword evidence="3" id="KW-0472">Membrane</keyword>
<dbReference type="GO" id="GO:0050829">
    <property type="term" value="P:defense response to Gram-negative bacterium"/>
    <property type="evidence" value="ECO:0007669"/>
    <property type="project" value="TreeGrafter"/>
</dbReference>
<comment type="caution">
    <text evidence="1">Lacks conserved residue(s) required for the propagation of feature annotation.</text>
</comment>
<dbReference type="AlphaFoldDB" id="A0A6P6PKD5"/>
<dbReference type="SUPFAM" id="SSF57586">
    <property type="entry name" value="TNF receptor-like"/>
    <property type="match status" value="2"/>
</dbReference>
<sequence>MVGFLQDVRHELFLFLLFVLRTQFAFGKACGPSEYKSAAGECCPMCNIGSVVHRDCSGDFSTTCKPCTPGTFISEPNGLHKCFTCRNCVESQGLYIQHKCTTIEDTICGILDEYYCIDYSNLQCSHAQKHSVCKPGQETKTPGTKTSDAVCVDCPHGFYSPSGLNCTKWTDCSARNEIETENGSSVKDVTCTTKKRERYGLIFAIVLTSLFYIILYIAPLSTSCKLKYPIEETNPATQDNTAQPKNNTLQEEQVASQESVTPPDYRSVTLHSSPSAVTLPWWRSLSSSSTLTTVRAC</sequence>
<feature type="domain" description="TNFR-Cys" evidence="5">
    <location>
        <begin position="66"/>
        <end position="108"/>
    </location>
</feature>
<keyword evidence="4" id="KW-0732">Signal</keyword>
<dbReference type="OrthoDB" id="10031141at2759"/>
<feature type="compositionally biased region" description="Polar residues" evidence="2">
    <location>
        <begin position="235"/>
        <end position="260"/>
    </location>
</feature>
<dbReference type="InterPro" id="IPR001368">
    <property type="entry name" value="TNFR/NGFR_Cys_rich_reg"/>
</dbReference>
<dbReference type="PANTHER" id="PTHR46838">
    <property type="entry name" value="TUMOR NECROSIS FACTOR RECEPTOR SUPERFAMILY MEMBER 14"/>
    <property type="match status" value="1"/>
</dbReference>
<gene>
    <name evidence="7" type="primary">LOC113102066</name>
</gene>
<evidence type="ECO:0000256" key="4">
    <source>
        <dbReference type="SAM" id="SignalP"/>
    </source>
</evidence>
<dbReference type="PROSITE" id="PS50050">
    <property type="entry name" value="TNFR_NGFR_2"/>
    <property type="match status" value="1"/>
</dbReference>
<dbReference type="GO" id="GO:0050830">
    <property type="term" value="P:defense response to Gram-positive bacterium"/>
    <property type="evidence" value="ECO:0007669"/>
    <property type="project" value="TreeGrafter"/>
</dbReference>
<organism evidence="6 7">
    <name type="scientific">Carassius auratus</name>
    <name type="common">Goldfish</name>
    <dbReference type="NCBI Taxonomy" id="7957"/>
    <lineage>
        <taxon>Eukaryota</taxon>
        <taxon>Metazoa</taxon>
        <taxon>Chordata</taxon>
        <taxon>Craniata</taxon>
        <taxon>Vertebrata</taxon>
        <taxon>Euteleostomi</taxon>
        <taxon>Actinopterygii</taxon>
        <taxon>Neopterygii</taxon>
        <taxon>Teleostei</taxon>
        <taxon>Ostariophysi</taxon>
        <taxon>Cypriniformes</taxon>
        <taxon>Cyprinidae</taxon>
        <taxon>Cyprininae</taxon>
        <taxon>Carassius</taxon>
    </lineage>
</organism>
<keyword evidence="6" id="KW-1185">Reference proteome</keyword>
<evidence type="ECO:0000256" key="1">
    <source>
        <dbReference type="PROSITE-ProRule" id="PRU00206"/>
    </source>
</evidence>
<evidence type="ECO:0000259" key="5">
    <source>
        <dbReference type="PROSITE" id="PS50050"/>
    </source>
</evidence>
<feature type="chain" id="PRO_5028416030" evidence="4">
    <location>
        <begin position="28"/>
        <end position="297"/>
    </location>
</feature>
<dbReference type="PROSITE" id="PS00652">
    <property type="entry name" value="TNFR_NGFR_1"/>
    <property type="match status" value="2"/>
</dbReference>
<accession>A0A6P6PKD5</accession>
<proteinExistence type="predicted"/>
<dbReference type="PANTHER" id="PTHR46838:SF1">
    <property type="entry name" value="TUMOR NECROSIS FACTOR RECEPTOR SUPERFAMILY MEMBER 14"/>
    <property type="match status" value="1"/>
</dbReference>
<feature type="transmembrane region" description="Helical" evidence="3">
    <location>
        <begin position="199"/>
        <end position="218"/>
    </location>
</feature>
<keyword evidence="3" id="KW-1133">Transmembrane helix</keyword>
<dbReference type="KEGG" id="caua:113102066"/>
<keyword evidence="1" id="KW-1015">Disulfide bond</keyword>
<dbReference type="Gene3D" id="2.10.50.10">
    <property type="entry name" value="Tumor Necrosis Factor Receptor, subunit A, domain 2"/>
    <property type="match status" value="3"/>
</dbReference>
<dbReference type="GO" id="GO:0009897">
    <property type="term" value="C:external side of plasma membrane"/>
    <property type="evidence" value="ECO:0007669"/>
    <property type="project" value="TreeGrafter"/>
</dbReference>
<dbReference type="Proteomes" id="UP000515129">
    <property type="component" value="Unplaced"/>
</dbReference>
<evidence type="ECO:0000256" key="2">
    <source>
        <dbReference type="SAM" id="MobiDB-lite"/>
    </source>
</evidence>
<dbReference type="RefSeq" id="XP_026121513.1">
    <property type="nucleotide sequence ID" value="XM_026265728.1"/>
</dbReference>
<dbReference type="GeneID" id="113102066"/>